<feature type="region of interest" description="Disordered" evidence="1">
    <location>
        <begin position="51"/>
        <end position="80"/>
    </location>
</feature>
<name>A0A0U5BYV2_XANCI</name>
<reference evidence="2 3" key="1">
    <citation type="submission" date="2014-09" db="EMBL/GenBank/DDBJ databases">
        <authorList>
            <person name="Regsiter A."/>
        </authorList>
    </citation>
    <scope>NUCLEOTIDE SEQUENCE [LARGE SCALE GENOMIC DNA]</scope>
</reference>
<keyword evidence="3" id="KW-1185">Reference proteome</keyword>
<evidence type="ECO:0000313" key="3">
    <source>
        <dbReference type="Proteomes" id="UP000052230"/>
    </source>
</evidence>
<feature type="compositionally biased region" description="Basic residues" evidence="1">
    <location>
        <begin position="54"/>
        <end position="70"/>
    </location>
</feature>
<evidence type="ECO:0000256" key="1">
    <source>
        <dbReference type="SAM" id="MobiDB-lite"/>
    </source>
</evidence>
<gene>
    <name evidence="2" type="ORF">XAC3562_890006</name>
</gene>
<evidence type="ECO:0000313" key="2">
    <source>
        <dbReference type="EMBL" id="CEG18688.1"/>
    </source>
</evidence>
<dbReference type="EMBL" id="CCXZ01000187">
    <property type="protein sequence ID" value="CEG18688.1"/>
    <property type="molecule type" value="Genomic_DNA"/>
</dbReference>
<comment type="caution">
    <text evidence="2">The sequence shown here is derived from an EMBL/GenBank/DDBJ whole genome shotgun (WGS) entry which is preliminary data.</text>
</comment>
<dbReference type="Proteomes" id="UP000052230">
    <property type="component" value="Unassembled WGS sequence"/>
</dbReference>
<accession>A0A0U5BYV2</accession>
<sequence length="247" mass="27423">MAAADPGRMAGQWPPVRAVRRLEHRAHGAGHQELEIQPEEFRLPAARARLAQRPVRRRARRCQRRRRPRLGRQLPRAASAGPGLHLVEQSRRGARQQCGLAHRLPTGHPRPARRPEGLLDLPRRTLLRPRAVHRGLRAVRQVEAVNSVTSRQRVTEWGDHLAGDLATWTHLGHCRSTRGGSRTPLRSVPMPLKTFFLGSGARRRGAAQTAQDKTRDAMTVVRGGLHAAVPWAAPATTTGVRSRPCDA</sequence>
<organism evidence="2 3">
    <name type="scientific">Xanthomonas citri pv. citri</name>
    <dbReference type="NCBI Taxonomy" id="611301"/>
    <lineage>
        <taxon>Bacteria</taxon>
        <taxon>Pseudomonadati</taxon>
        <taxon>Pseudomonadota</taxon>
        <taxon>Gammaproteobacteria</taxon>
        <taxon>Lysobacterales</taxon>
        <taxon>Lysobacteraceae</taxon>
        <taxon>Xanthomonas</taxon>
    </lineage>
</organism>
<proteinExistence type="predicted"/>
<protein>
    <submittedName>
        <fullName evidence="2">Uncharacterized protein</fullName>
    </submittedName>
</protein>
<dbReference type="AlphaFoldDB" id="A0A0U5BYV2"/>